<dbReference type="OrthoDB" id="3479396at2"/>
<feature type="compositionally biased region" description="Low complexity" evidence="1">
    <location>
        <begin position="643"/>
        <end position="656"/>
    </location>
</feature>
<feature type="region of interest" description="Disordered" evidence="1">
    <location>
        <begin position="916"/>
        <end position="952"/>
    </location>
</feature>
<feature type="compositionally biased region" description="Basic and acidic residues" evidence="1">
    <location>
        <begin position="724"/>
        <end position="736"/>
    </location>
</feature>
<reference evidence="2 3" key="1">
    <citation type="submission" date="2019-10" db="EMBL/GenBank/DDBJ databases">
        <title>Nonomuraea sp. nov., isolated from Phyllanthus amarus.</title>
        <authorList>
            <person name="Klykleung N."/>
            <person name="Tanasupawat S."/>
        </authorList>
    </citation>
    <scope>NUCLEOTIDE SEQUENCE [LARGE SCALE GENOMIC DNA]</scope>
    <source>
        <strain evidence="2 3">PA1-10</strain>
    </source>
</reference>
<dbReference type="Proteomes" id="UP000312512">
    <property type="component" value="Unassembled WGS sequence"/>
</dbReference>
<evidence type="ECO:0000313" key="2">
    <source>
        <dbReference type="EMBL" id="KAB8197915.1"/>
    </source>
</evidence>
<accession>A0A5C4WYE4</accession>
<protein>
    <submittedName>
        <fullName evidence="2">Uncharacterized protein</fullName>
    </submittedName>
</protein>
<keyword evidence="3" id="KW-1185">Reference proteome</keyword>
<feature type="compositionally biased region" description="Basic and acidic residues" evidence="1">
    <location>
        <begin position="131"/>
        <end position="140"/>
    </location>
</feature>
<feature type="compositionally biased region" description="Basic and acidic residues" evidence="1">
    <location>
        <begin position="790"/>
        <end position="801"/>
    </location>
</feature>
<feature type="compositionally biased region" description="Basic and acidic residues" evidence="1">
    <location>
        <begin position="147"/>
        <end position="169"/>
    </location>
</feature>
<feature type="compositionally biased region" description="Basic and acidic residues" evidence="1">
    <location>
        <begin position="671"/>
        <end position="687"/>
    </location>
</feature>
<sequence length="1117" mass="112963">MRGQEPGSEHDRREADSSAAPATPPPSFGQTSGRDGPSASAPADGTSAASPHADDAARGTTRAPYAEPPHGPADDAASDPFDAAPPAPAGGAASDPYDATPYGPARGHLDTAAGSADHDAQGRLDAAPHGPADEPAHDPFDSAPHGPADRDARGRLDAAPHGPAEHDARGPFGDAAPGSYAPRDDGAMGGAYDDGAVRGPADDATIASAAETRSTPPAQPTSAPSFPAPSFPAPSADSPSVPSPAAPSPFGTPPPGPSVSDSAPAGLSSPATTPSSPSAHGSAPSSPSAHGSGASAPGSAPFGTSVSGSAHSGLSTPGTVPSSLSTPGTAPSGPSAPGSASFGASGSGFPASRPSAAPPSGKVADSGGRPVGPVFHGPPPNLPAPDETPGAQPWEVTGDDAAPYDWYADDTDPTYPGGYTSPATLSDQPGNERARTSRTRAIPPWDEVEAESITRSTDQPVPPVLGASDVPTEAATPGEPMAPDGPHVPGASPTSDGLYVPGAPAWEPPPAFTAAAAGMPVWPAPVSDPHAMPPWPAATGELVAEPDSDEPAFDATATNPEGFTRPAHYFHPGTARRETSEQASPQHPEAQRPEAQQAGAEHPEAQHPSTQRPETQHPRAQHEESQHSEVQPPSARGPEAHHPGAQPSNAQQPQAQHPEGQHQGAGQPEGRQLETGHQEGHQAEGRRPGAQQPEGGQPGAPQPSAPAVGNSGTAAGKPTAAAEGKPDAAAPDKSEAPEAPVTSASEAPAPTPKQPTIPLSAPIAPPRDEAQDATTRPPAKLPQNTRRPAHYFDPKAAKRDPQPLSLSDPATPPAHPPAPGDVPVWPPTQAEGKLPDLPFSKDTWGQKSPGGGAPAFPSGAFKQPPFQTPPPPPAPPARSKRALLVTLGALALAGVATGGFFAWQAVSNPAPTTAAAARPTASAQASTEVPAAEPTDAPEGTSILNSDQTDPRKWSLSEAFPKKKVSAAGVTFTRVKAGMESSCDKAATGAFADALQEQKCTRVLRATYVDKKHRYAVTTGIAVLPNKDAAAAADQAKDLSRNVWFRPLPGKDGSGGERVDIAGGYAAGMVWGRYIVFSYATYADGHTPDAKDKALPKVSGAFRDETSLVLEHRLTKD</sequence>
<feature type="compositionally biased region" description="Pro residues" evidence="1">
    <location>
        <begin position="241"/>
        <end position="257"/>
    </location>
</feature>
<comment type="caution">
    <text evidence="2">The sequence shown here is derived from an EMBL/GenBank/DDBJ whole genome shotgun (WGS) entry which is preliminary data.</text>
</comment>
<feature type="compositionally biased region" description="Polar residues" evidence="1">
    <location>
        <begin position="302"/>
        <end position="320"/>
    </location>
</feature>
<feature type="compositionally biased region" description="Low complexity" evidence="1">
    <location>
        <begin position="916"/>
        <end position="927"/>
    </location>
</feature>
<feature type="compositionally biased region" description="Low complexity" evidence="1">
    <location>
        <begin position="321"/>
        <end position="361"/>
    </location>
</feature>
<feature type="compositionally biased region" description="Low complexity" evidence="1">
    <location>
        <begin position="854"/>
        <end position="865"/>
    </location>
</feature>
<evidence type="ECO:0000256" key="1">
    <source>
        <dbReference type="SAM" id="MobiDB-lite"/>
    </source>
</evidence>
<feature type="region of interest" description="Disordered" evidence="1">
    <location>
        <begin position="545"/>
        <end position="878"/>
    </location>
</feature>
<gene>
    <name evidence="2" type="ORF">FH608_005250</name>
</gene>
<feature type="compositionally biased region" description="Basic and acidic residues" evidence="1">
    <location>
        <begin position="7"/>
        <end position="16"/>
    </location>
</feature>
<dbReference type="RefSeq" id="WP_139628771.1">
    <property type="nucleotide sequence ID" value="NZ_VDLX02000001.1"/>
</dbReference>
<feature type="compositionally biased region" description="Low complexity" evidence="1">
    <location>
        <begin position="258"/>
        <end position="301"/>
    </location>
</feature>
<name>A0A5C4WYE4_9ACTN</name>
<feature type="compositionally biased region" description="Low complexity" evidence="1">
    <location>
        <begin position="214"/>
        <end position="225"/>
    </location>
</feature>
<dbReference type="EMBL" id="VDLX02000001">
    <property type="protein sequence ID" value="KAB8197915.1"/>
    <property type="molecule type" value="Genomic_DNA"/>
</dbReference>
<feature type="compositionally biased region" description="Low complexity" evidence="1">
    <location>
        <begin position="89"/>
        <end position="99"/>
    </location>
</feature>
<feature type="compositionally biased region" description="Pro residues" evidence="1">
    <location>
        <begin position="810"/>
        <end position="826"/>
    </location>
</feature>
<dbReference type="AlphaFoldDB" id="A0A5C4WYE4"/>
<feature type="compositionally biased region" description="Basic and acidic residues" evidence="1">
    <location>
        <begin position="614"/>
        <end position="627"/>
    </location>
</feature>
<feature type="compositionally biased region" description="Pro residues" evidence="1">
    <location>
        <begin position="866"/>
        <end position="876"/>
    </location>
</feature>
<organism evidence="2 3">
    <name type="scientific">Nonomuraea phyllanthi</name>
    <dbReference type="NCBI Taxonomy" id="2219224"/>
    <lineage>
        <taxon>Bacteria</taxon>
        <taxon>Bacillati</taxon>
        <taxon>Actinomycetota</taxon>
        <taxon>Actinomycetes</taxon>
        <taxon>Streptosporangiales</taxon>
        <taxon>Streptosporangiaceae</taxon>
        <taxon>Nonomuraea</taxon>
    </lineage>
</organism>
<proteinExistence type="predicted"/>
<evidence type="ECO:0000313" key="3">
    <source>
        <dbReference type="Proteomes" id="UP000312512"/>
    </source>
</evidence>
<feature type="region of interest" description="Disordered" evidence="1">
    <location>
        <begin position="1"/>
        <end position="496"/>
    </location>
</feature>